<dbReference type="FunFam" id="3.30.63.10:FF:000005">
    <property type="entry name" value="Guanylate kinase"/>
    <property type="match status" value="1"/>
</dbReference>
<dbReference type="Gene3D" id="3.30.63.10">
    <property type="entry name" value="Guanylate Kinase phosphate binding domain"/>
    <property type="match status" value="1"/>
</dbReference>
<dbReference type="PATRIC" id="fig|1671680.3.peg.1554"/>
<dbReference type="Pfam" id="PF22525">
    <property type="entry name" value="H2TH_5"/>
    <property type="match status" value="1"/>
</dbReference>
<keyword evidence="15" id="KW-1185">Reference proteome</keyword>
<evidence type="ECO:0000256" key="9">
    <source>
        <dbReference type="ARBA" id="ARBA00022777"/>
    </source>
</evidence>
<feature type="binding site" evidence="13">
    <location>
        <begin position="149"/>
        <end position="156"/>
    </location>
    <ligand>
        <name>ATP</name>
        <dbReference type="ChEBI" id="CHEBI:30616"/>
    </ligand>
</feature>
<dbReference type="CDD" id="cd00071">
    <property type="entry name" value="GMPK"/>
    <property type="match status" value="1"/>
</dbReference>
<evidence type="ECO:0000256" key="5">
    <source>
        <dbReference type="ARBA" id="ARBA00016296"/>
    </source>
</evidence>
<dbReference type="EC" id="2.7.4.8" evidence="4 13"/>
<comment type="catalytic activity">
    <reaction evidence="12 13">
        <text>GMP + ATP = GDP + ADP</text>
        <dbReference type="Rhea" id="RHEA:20780"/>
        <dbReference type="ChEBI" id="CHEBI:30616"/>
        <dbReference type="ChEBI" id="CHEBI:58115"/>
        <dbReference type="ChEBI" id="CHEBI:58189"/>
        <dbReference type="ChEBI" id="CHEBI:456216"/>
        <dbReference type="EC" id="2.7.4.8"/>
    </reaction>
</comment>
<organism evidence="14 15">
    <name type="scientific">Rathayibacter tanaceti</name>
    <dbReference type="NCBI Taxonomy" id="1671680"/>
    <lineage>
        <taxon>Bacteria</taxon>
        <taxon>Bacillati</taxon>
        <taxon>Actinomycetota</taxon>
        <taxon>Actinomycetes</taxon>
        <taxon>Micrococcales</taxon>
        <taxon>Microbacteriaceae</taxon>
        <taxon>Rathayibacter</taxon>
    </lineage>
</organism>
<dbReference type="Gene3D" id="3.40.50.300">
    <property type="entry name" value="P-loop containing nucleotide triphosphate hydrolases"/>
    <property type="match status" value="1"/>
</dbReference>
<dbReference type="HAMAP" id="MF_00328">
    <property type="entry name" value="Guanylate_kinase"/>
    <property type="match status" value="1"/>
</dbReference>
<evidence type="ECO:0000256" key="11">
    <source>
        <dbReference type="ARBA" id="ARBA00030128"/>
    </source>
</evidence>
<evidence type="ECO:0000256" key="7">
    <source>
        <dbReference type="ARBA" id="ARBA00022679"/>
    </source>
</evidence>
<accession>A0A166I020</accession>
<dbReference type="EMBL" id="LIIN01000040">
    <property type="protein sequence ID" value="KZX21415.1"/>
    <property type="molecule type" value="Genomic_DNA"/>
</dbReference>
<dbReference type="InterPro" id="IPR017665">
    <property type="entry name" value="Guanylate_kinase"/>
</dbReference>
<evidence type="ECO:0000256" key="8">
    <source>
        <dbReference type="ARBA" id="ARBA00022741"/>
    </source>
</evidence>
<evidence type="ECO:0000256" key="1">
    <source>
        <dbReference type="ARBA" id="ARBA00003531"/>
    </source>
</evidence>
<evidence type="ECO:0000313" key="15">
    <source>
        <dbReference type="Proteomes" id="UP000076717"/>
    </source>
</evidence>
<dbReference type="Proteomes" id="UP000076717">
    <property type="component" value="Unassembled WGS sequence"/>
</dbReference>
<reference evidence="14 15" key="1">
    <citation type="submission" date="2015-08" db="EMBL/GenBank/DDBJ databases">
        <title>Draft Genome Sequence of Rathayibacter sp. Strain VKM Ac-2596 Isolated from Leaf Gall Induced by Plant-Parasitic Nematodes.</title>
        <authorList>
            <person name="Vasilenko O.V."/>
            <person name="Starodumova I.P."/>
            <person name="Tarlachkov S.V."/>
            <person name="Dorofeeva L.V."/>
            <person name="Evtushenko L.I."/>
        </authorList>
    </citation>
    <scope>NUCLEOTIDE SEQUENCE [LARGE SCALE GENOMIC DNA]</scope>
    <source>
        <strain evidence="14 15">VKM Ac-2596</strain>
    </source>
</reference>
<dbReference type="InterPro" id="IPR027417">
    <property type="entry name" value="P-loop_NTPase"/>
</dbReference>
<evidence type="ECO:0000256" key="3">
    <source>
        <dbReference type="ARBA" id="ARBA00005790"/>
    </source>
</evidence>
<dbReference type="GO" id="GO:0005524">
    <property type="term" value="F:ATP binding"/>
    <property type="evidence" value="ECO:0007669"/>
    <property type="project" value="UniProtKB-UniRule"/>
</dbReference>
<keyword evidence="10 13" id="KW-0067">ATP-binding</keyword>
<protein>
    <recommendedName>
        <fullName evidence="5 13">Guanylate kinase</fullName>
        <ecNumber evidence="4 13">2.7.4.8</ecNumber>
    </recommendedName>
    <alternativeName>
        <fullName evidence="11 13">GMP kinase</fullName>
    </alternativeName>
</protein>
<keyword evidence="9 13" id="KW-0418">Kinase</keyword>
<dbReference type="SMART" id="SM00072">
    <property type="entry name" value="GuKc"/>
    <property type="match status" value="1"/>
</dbReference>
<evidence type="ECO:0000256" key="10">
    <source>
        <dbReference type="ARBA" id="ARBA00022840"/>
    </source>
</evidence>
<dbReference type="NCBIfam" id="NF041260">
    <property type="entry name" value="actino_IHF"/>
    <property type="match status" value="1"/>
</dbReference>
<dbReference type="PROSITE" id="PS00856">
    <property type="entry name" value="GUANYLATE_KINASE_1"/>
    <property type="match status" value="1"/>
</dbReference>
<evidence type="ECO:0000256" key="13">
    <source>
        <dbReference type="HAMAP-Rule" id="MF_00328"/>
    </source>
</evidence>
<comment type="caution">
    <text evidence="14">The sequence shown here is derived from an EMBL/GenBank/DDBJ whole genome shotgun (WGS) entry which is preliminary data.</text>
</comment>
<dbReference type="NCBIfam" id="TIGR03263">
    <property type="entry name" value="guanyl_kin"/>
    <property type="match status" value="1"/>
</dbReference>
<comment type="similarity">
    <text evidence="3 13">Belongs to the guanylate kinase family.</text>
</comment>
<dbReference type="PANTHER" id="PTHR23117">
    <property type="entry name" value="GUANYLATE KINASE-RELATED"/>
    <property type="match status" value="1"/>
</dbReference>
<evidence type="ECO:0000313" key="14">
    <source>
        <dbReference type="EMBL" id="KZX21415.1"/>
    </source>
</evidence>
<dbReference type="GO" id="GO:0004385">
    <property type="term" value="F:GMP kinase activity"/>
    <property type="evidence" value="ECO:0007669"/>
    <property type="project" value="UniProtKB-UniRule"/>
</dbReference>
<keyword evidence="7 13" id="KW-0808">Transferase</keyword>
<dbReference type="InterPro" id="IPR020590">
    <property type="entry name" value="Guanylate_kinase_CS"/>
</dbReference>
<dbReference type="Gene3D" id="1.10.8.50">
    <property type="match status" value="1"/>
</dbReference>
<name>A0A166I020_9MICO</name>
<keyword evidence="8 13" id="KW-0547">Nucleotide-binding</keyword>
<comment type="subcellular location">
    <subcellularLocation>
        <location evidence="2 13">Cytoplasm</location>
    </subcellularLocation>
</comment>
<evidence type="ECO:0000256" key="12">
    <source>
        <dbReference type="ARBA" id="ARBA00048594"/>
    </source>
</evidence>
<keyword evidence="6 13" id="KW-0963">Cytoplasm</keyword>
<dbReference type="InterPro" id="IPR055201">
    <property type="entry name" value="IHF-like_H2TH"/>
</dbReference>
<proteinExistence type="inferred from homology"/>
<dbReference type="GO" id="GO:0005829">
    <property type="term" value="C:cytosol"/>
    <property type="evidence" value="ECO:0007669"/>
    <property type="project" value="TreeGrafter"/>
</dbReference>
<comment type="function">
    <text evidence="1 13">Essential for recycling GMP and indirectly, cGMP.</text>
</comment>
<dbReference type="PANTHER" id="PTHR23117:SF13">
    <property type="entry name" value="GUANYLATE KINASE"/>
    <property type="match status" value="1"/>
</dbReference>
<evidence type="ECO:0000256" key="2">
    <source>
        <dbReference type="ARBA" id="ARBA00004496"/>
    </source>
</evidence>
<dbReference type="AlphaFoldDB" id="A0A166I020"/>
<dbReference type="PROSITE" id="PS50052">
    <property type="entry name" value="GUANYLATE_KINASE_2"/>
    <property type="match status" value="1"/>
</dbReference>
<sequence>MSAETVSPDPGSDAASESRPEVVPAVRRSTPPEVDRRAASEAAIAARRARAVVKKAVASGRRPATAVLAAAQAEPLGVEGRMRVSDLLRAVPALGVVKTPRVMDQLHIAESKRLGGLGRRQVEGLRSFLEERESRQRRSGRNRLLVLAGPTAVGKGTVSTYIRENYPDVLLSVSATTRAPRPGEVDGVSYYFVDDAEFDRMVEAGEFLEYAVVHNAYRYGTPRGPIDVALEQGRQVMLEIDIQGARQVRERMPDARLVFLLPPSWDELVRRLVGRGTESPEEQERRLATAKVELAAQDEFDFAVVNSTVPEAAREVVELMSPRADGAPADPGR</sequence>
<gene>
    <name evidence="13 14" type="primary">gmk</name>
    <name evidence="14" type="ORF">ACH61_01466</name>
</gene>
<evidence type="ECO:0000256" key="6">
    <source>
        <dbReference type="ARBA" id="ARBA00022490"/>
    </source>
</evidence>
<dbReference type="InterPro" id="IPR008145">
    <property type="entry name" value="GK/Ca_channel_bsu"/>
</dbReference>
<evidence type="ECO:0000256" key="4">
    <source>
        <dbReference type="ARBA" id="ARBA00012961"/>
    </source>
</evidence>
<dbReference type="SUPFAM" id="SSF52540">
    <property type="entry name" value="P-loop containing nucleoside triphosphate hydrolases"/>
    <property type="match status" value="1"/>
</dbReference>
<dbReference type="Pfam" id="PF00625">
    <property type="entry name" value="Guanylate_kin"/>
    <property type="match status" value="1"/>
</dbReference>
<dbReference type="InterPro" id="IPR008144">
    <property type="entry name" value="Guanylate_kin-like_dom"/>
</dbReference>
<dbReference type="InterPro" id="IPR047806">
    <property type="entry name" value="IHF_actinobact"/>
</dbReference>